<evidence type="ECO:0000256" key="5">
    <source>
        <dbReference type="ARBA" id="ARBA00023284"/>
    </source>
</evidence>
<dbReference type="PROSITE" id="PS00573">
    <property type="entry name" value="PYRIDINE_REDOX_2"/>
    <property type="match status" value="1"/>
</dbReference>
<keyword evidence="3" id="KW-0560">Oxidoreductase</keyword>
<dbReference type="InterPro" id="IPR036188">
    <property type="entry name" value="FAD/NAD-bd_sf"/>
</dbReference>
<proteinExistence type="predicted"/>
<keyword evidence="1" id="KW-0285">Flavoprotein</keyword>
<dbReference type="AlphaFoldDB" id="A0A7C4NRA2"/>
<dbReference type="SUPFAM" id="SSF51905">
    <property type="entry name" value="FAD/NAD(P)-binding domain"/>
    <property type="match status" value="1"/>
</dbReference>
<organism evidence="8">
    <name type="scientific">Staphylothermus marinus</name>
    <dbReference type="NCBI Taxonomy" id="2280"/>
    <lineage>
        <taxon>Archaea</taxon>
        <taxon>Thermoproteota</taxon>
        <taxon>Thermoprotei</taxon>
        <taxon>Desulfurococcales</taxon>
        <taxon>Desulfurococcaceae</taxon>
        <taxon>Staphylothermus</taxon>
    </lineage>
</organism>
<gene>
    <name evidence="7" type="ORF">ENU09_03560</name>
    <name evidence="8" type="ORF">ENU20_01365</name>
</gene>
<keyword evidence="4" id="KW-1015">Disulfide bond</keyword>
<evidence type="ECO:0000313" key="8">
    <source>
        <dbReference type="EMBL" id="HGQ73712.1"/>
    </source>
</evidence>
<dbReference type="EMBL" id="DTBE01000094">
    <property type="protein sequence ID" value="HGQ59773.1"/>
    <property type="molecule type" value="Genomic_DNA"/>
</dbReference>
<keyword evidence="5" id="KW-0676">Redox-active center</keyword>
<reference evidence="8" key="1">
    <citation type="journal article" date="2020" name="mSystems">
        <title>Genome- and Community-Level Interaction Insights into Carbon Utilization and Element Cycling Functions of Hydrothermarchaeota in Hydrothermal Sediment.</title>
        <authorList>
            <person name="Zhou Z."/>
            <person name="Liu Y."/>
            <person name="Xu W."/>
            <person name="Pan J."/>
            <person name="Luo Z.H."/>
            <person name="Li M."/>
        </authorList>
    </citation>
    <scope>NUCLEOTIDE SEQUENCE [LARGE SCALE GENOMIC DNA]</scope>
    <source>
        <strain evidence="7">SpSt-638</strain>
        <strain evidence="8">SpSt-648</strain>
    </source>
</reference>
<dbReference type="PRINTS" id="PR00469">
    <property type="entry name" value="PNDRDTASEII"/>
</dbReference>
<name>A0A7C4NRA2_STAMA</name>
<evidence type="ECO:0000313" key="7">
    <source>
        <dbReference type="EMBL" id="HGQ59773.1"/>
    </source>
</evidence>
<dbReference type="PANTHER" id="PTHR48105">
    <property type="entry name" value="THIOREDOXIN REDUCTASE 1-RELATED-RELATED"/>
    <property type="match status" value="1"/>
</dbReference>
<comment type="caution">
    <text evidence="8">The sequence shown here is derived from an EMBL/GenBank/DDBJ whole genome shotgun (WGS) entry which is preliminary data.</text>
</comment>
<dbReference type="PRINTS" id="PR00368">
    <property type="entry name" value="FADPNR"/>
</dbReference>
<sequence length="325" mass="34962">MGFKLTPMLGKPSIEKFYDVVVVGAGPAGLSGALYLARYGLKTIIVSKTIGGKVALAPLVDDYLGLPETPGAKLVDLFVKHVAKFNIPILVDEVTGLSRNGDKWVVETKSSGLIECYATLLAVGSTNRKLGVPGEEEFVGRGVSYCATCDGPLFKNKVVAVVGGGNSALVSALYLSTLASKVYLIHRRNEFRAFPFYVDKAYRTGNIEVILNTVVLEIMGRDRVEAIRIKNIVDGLEKEIGVNGVFIEIGSVPPREFFEKIGVEVDENGYAKVNVDMSTNLPGVYVAGDAAGGPCKYRFEQISTAVAEGAIAADSIYKYLHSVRR</sequence>
<dbReference type="Pfam" id="PF07992">
    <property type="entry name" value="Pyr_redox_2"/>
    <property type="match status" value="1"/>
</dbReference>
<dbReference type="InterPro" id="IPR023753">
    <property type="entry name" value="FAD/NAD-binding_dom"/>
</dbReference>
<dbReference type="InterPro" id="IPR050097">
    <property type="entry name" value="Ferredoxin-NADP_redctase_2"/>
</dbReference>
<evidence type="ECO:0000259" key="6">
    <source>
        <dbReference type="Pfam" id="PF07992"/>
    </source>
</evidence>
<dbReference type="Gene3D" id="3.50.50.60">
    <property type="entry name" value="FAD/NAD(P)-binding domain"/>
    <property type="match status" value="2"/>
</dbReference>
<keyword evidence="2" id="KW-0274">FAD</keyword>
<evidence type="ECO:0000256" key="3">
    <source>
        <dbReference type="ARBA" id="ARBA00023002"/>
    </source>
</evidence>
<evidence type="ECO:0000256" key="2">
    <source>
        <dbReference type="ARBA" id="ARBA00022827"/>
    </source>
</evidence>
<evidence type="ECO:0000256" key="1">
    <source>
        <dbReference type="ARBA" id="ARBA00022630"/>
    </source>
</evidence>
<dbReference type="InterPro" id="IPR008255">
    <property type="entry name" value="Pyr_nucl-diS_OxRdtase_2_AS"/>
</dbReference>
<protein>
    <submittedName>
        <fullName evidence="8">FAD-binding protein</fullName>
    </submittedName>
</protein>
<evidence type="ECO:0000256" key="4">
    <source>
        <dbReference type="ARBA" id="ARBA00023157"/>
    </source>
</evidence>
<feature type="domain" description="FAD/NAD(P)-binding" evidence="6">
    <location>
        <begin position="18"/>
        <end position="309"/>
    </location>
</feature>
<dbReference type="GO" id="GO:0016668">
    <property type="term" value="F:oxidoreductase activity, acting on a sulfur group of donors, NAD(P) as acceptor"/>
    <property type="evidence" value="ECO:0007669"/>
    <property type="project" value="UniProtKB-ARBA"/>
</dbReference>
<dbReference type="EMBL" id="DTBP01000012">
    <property type="protein sequence ID" value="HGQ73712.1"/>
    <property type="molecule type" value="Genomic_DNA"/>
</dbReference>
<accession>A0A7C4NRA2</accession>